<organism evidence="2">
    <name type="scientific">Rhizophora mucronata</name>
    <name type="common">Asiatic mangrove</name>
    <dbReference type="NCBI Taxonomy" id="61149"/>
    <lineage>
        <taxon>Eukaryota</taxon>
        <taxon>Viridiplantae</taxon>
        <taxon>Streptophyta</taxon>
        <taxon>Embryophyta</taxon>
        <taxon>Tracheophyta</taxon>
        <taxon>Spermatophyta</taxon>
        <taxon>Magnoliopsida</taxon>
        <taxon>eudicotyledons</taxon>
        <taxon>Gunneridae</taxon>
        <taxon>Pentapetalae</taxon>
        <taxon>rosids</taxon>
        <taxon>fabids</taxon>
        <taxon>Malpighiales</taxon>
        <taxon>Rhizophoraceae</taxon>
        <taxon>Rhizophora</taxon>
    </lineage>
</organism>
<dbReference type="PANTHER" id="PTHR35706:SF1">
    <property type="entry name" value="EMBRYOGENESIS-LIKE PROTEIN"/>
    <property type="match status" value="1"/>
</dbReference>
<evidence type="ECO:0000256" key="1">
    <source>
        <dbReference type="SAM" id="MobiDB-lite"/>
    </source>
</evidence>
<dbReference type="AlphaFoldDB" id="A0A2P2J6F4"/>
<evidence type="ECO:0000313" key="2">
    <source>
        <dbReference type="EMBL" id="MBW89052.1"/>
    </source>
</evidence>
<reference evidence="2" key="1">
    <citation type="submission" date="2018-02" db="EMBL/GenBank/DDBJ databases">
        <title>Rhizophora mucronata_Transcriptome.</title>
        <authorList>
            <person name="Meera S.P."/>
            <person name="Sreeshan A."/>
            <person name="Augustine A."/>
        </authorList>
    </citation>
    <scope>NUCLEOTIDE SEQUENCE</scope>
    <source>
        <tissue evidence="2">Leaf</tissue>
    </source>
</reference>
<name>A0A2P2J6F4_RHIMU</name>
<dbReference type="EMBL" id="GGEC01008569">
    <property type="protein sequence ID" value="MBW89052.1"/>
    <property type="molecule type" value="Transcribed_RNA"/>
</dbReference>
<proteinExistence type="predicted"/>
<sequence length="184" mass="20746">MHKQFQVCTFRKLLSGRRFQCSPKPTNPFSLNWVALAPTSTQLLPRCLPSPGSKFLRTTTSNLHNFKDTCPQNSPIRPSSWEVRRSHGTESGGDSVADFDVNKEVDLINLKFADAREEIESALDSNETVYFDEEAECARAAVKEVLDLFDGLLGKLPEREKTALQRSMGLKMEQLKAELLQLED</sequence>
<feature type="region of interest" description="Disordered" evidence="1">
    <location>
        <begin position="73"/>
        <end position="95"/>
    </location>
</feature>
<accession>A0A2P2J6F4</accession>
<dbReference type="PANTHER" id="PTHR35706">
    <property type="entry name" value="F14O23.11 PROTEIN"/>
    <property type="match status" value="1"/>
</dbReference>
<dbReference type="InterPro" id="IPR053325">
    <property type="entry name" value="H3-Acetyl_Activator"/>
</dbReference>
<protein>
    <submittedName>
        <fullName evidence="2">Uncharacterized protein</fullName>
    </submittedName>
</protein>